<dbReference type="PROSITE" id="PS50076">
    <property type="entry name" value="DNAJ_2"/>
    <property type="match status" value="1"/>
</dbReference>
<dbReference type="Gene3D" id="1.10.287.110">
    <property type="entry name" value="DnaJ domain"/>
    <property type="match status" value="1"/>
</dbReference>
<dbReference type="InterPro" id="IPR001623">
    <property type="entry name" value="DnaJ_domain"/>
</dbReference>
<evidence type="ECO:0000313" key="2">
    <source>
        <dbReference type="EMBL" id="PIA48062.1"/>
    </source>
</evidence>
<dbReference type="STRING" id="218851.A0A2G5DX24"/>
<sequence>MEISCLNSKQVVMFPARRSMQKTSKVNFISCRASTLEAQRGSSSSTNFYEILALDSEKVGFDEIKKAYRSMARQYHPDVVPPSRKEESTKMFVELQKAYETLSNPVSRQKYDYELSNLSRFGITGRRNEDWRTDFSKDVWADQLSGLEFRSNNRKGRKKRAYV</sequence>
<gene>
    <name evidence="2" type="ORF">AQUCO_01400569v1</name>
</gene>
<dbReference type="PRINTS" id="PR00625">
    <property type="entry name" value="JDOMAIN"/>
</dbReference>
<dbReference type="InterPro" id="IPR036869">
    <property type="entry name" value="J_dom_sf"/>
</dbReference>
<dbReference type="InParanoid" id="A0A2G5DX24"/>
<dbReference type="CDD" id="cd06257">
    <property type="entry name" value="DnaJ"/>
    <property type="match status" value="1"/>
</dbReference>
<protein>
    <recommendedName>
        <fullName evidence="1">J domain-containing protein</fullName>
    </recommendedName>
</protein>
<dbReference type="AlphaFoldDB" id="A0A2G5DX24"/>
<dbReference type="SMART" id="SM00271">
    <property type="entry name" value="DnaJ"/>
    <property type="match status" value="1"/>
</dbReference>
<evidence type="ECO:0000259" key="1">
    <source>
        <dbReference type="PROSITE" id="PS50076"/>
    </source>
</evidence>
<dbReference type="Proteomes" id="UP000230069">
    <property type="component" value="Unassembled WGS sequence"/>
</dbReference>
<proteinExistence type="predicted"/>
<feature type="domain" description="J" evidence="1">
    <location>
        <begin position="47"/>
        <end position="115"/>
    </location>
</feature>
<dbReference type="EMBL" id="KZ305031">
    <property type="protein sequence ID" value="PIA48062.1"/>
    <property type="molecule type" value="Genomic_DNA"/>
</dbReference>
<organism evidence="2 3">
    <name type="scientific">Aquilegia coerulea</name>
    <name type="common">Rocky mountain columbine</name>
    <dbReference type="NCBI Taxonomy" id="218851"/>
    <lineage>
        <taxon>Eukaryota</taxon>
        <taxon>Viridiplantae</taxon>
        <taxon>Streptophyta</taxon>
        <taxon>Embryophyta</taxon>
        <taxon>Tracheophyta</taxon>
        <taxon>Spermatophyta</taxon>
        <taxon>Magnoliopsida</taxon>
        <taxon>Ranunculales</taxon>
        <taxon>Ranunculaceae</taxon>
        <taxon>Thalictroideae</taxon>
        <taxon>Aquilegia</taxon>
    </lineage>
</organism>
<name>A0A2G5DX24_AQUCA</name>
<dbReference type="SUPFAM" id="SSF46565">
    <property type="entry name" value="Chaperone J-domain"/>
    <property type="match status" value="1"/>
</dbReference>
<reference evidence="2 3" key="1">
    <citation type="submission" date="2017-09" db="EMBL/GenBank/DDBJ databases">
        <title>WGS assembly of Aquilegia coerulea Goldsmith.</title>
        <authorList>
            <person name="Hodges S."/>
            <person name="Kramer E."/>
            <person name="Nordborg M."/>
            <person name="Tomkins J."/>
            <person name="Borevitz J."/>
            <person name="Derieg N."/>
            <person name="Yan J."/>
            <person name="Mihaltcheva S."/>
            <person name="Hayes R.D."/>
            <person name="Rokhsar D."/>
        </authorList>
    </citation>
    <scope>NUCLEOTIDE SEQUENCE [LARGE SCALE GENOMIC DNA]</scope>
    <source>
        <strain evidence="3">cv. Goldsmith</strain>
    </source>
</reference>
<dbReference type="Pfam" id="PF00226">
    <property type="entry name" value="DnaJ"/>
    <property type="match status" value="1"/>
</dbReference>
<evidence type="ECO:0000313" key="3">
    <source>
        <dbReference type="Proteomes" id="UP000230069"/>
    </source>
</evidence>
<dbReference type="PANTHER" id="PTHR45090">
    <property type="entry name" value="CHAPERONE PROTEIN DNAJ 20 CHLOROPLASTIC"/>
    <property type="match status" value="1"/>
</dbReference>
<dbReference type="GO" id="GO:0009507">
    <property type="term" value="C:chloroplast"/>
    <property type="evidence" value="ECO:0007669"/>
    <property type="project" value="TreeGrafter"/>
</dbReference>
<dbReference type="InterPro" id="IPR018253">
    <property type="entry name" value="DnaJ_domain_CS"/>
</dbReference>
<dbReference type="OrthoDB" id="10250354at2759"/>
<accession>A0A2G5DX24</accession>
<keyword evidence="3" id="KW-1185">Reference proteome</keyword>
<dbReference type="PROSITE" id="PS00636">
    <property type="entry name" value="DNAJ_1"/>
    <property type="match status" value="1"/>
</dbReference>
<dbReference type="PANTHER" id="PTHR45090:SF3">
    <property type="entry name" value="OS09G0368800 PROTEIN"/>
    <property type="match status" value="1"/>
</dbReference>
<dbReference type="InterPro" id="IPR053232">
    <property type="entry name" value="DnaJ_C/III_chloroplastic"/>
</dbReference>